<evidence type="ECO:0000256" key="5">
    <source>
        <dbReference type="ARBA" id="ARBA00023136"/>
    </source>
</evidence>
<dbReference type="PRINTS" id="PR00125">
    <property type="entry name" value="ATPASEDELTA"/>
</dbReference>
<dbReference type="RefSeq" id="WP_044526943.1">
    <property type="nucleotide sequence ID" value="NZ_CP009440.1"/>
</dbReference>
<keyword evidence="7 8" id="KW-0066">ATP synthesis</keyword>
<dbReference type="InterPro" id="IPR000711">
    <property type="entry name" value="ATPase_OSCP/dsu"/>
</dbReference>
<evidence type="ECO:0000256" key="8">
    <source>
        <dbReference type="HAMAP-Rule" id="MF_01416"/>
    </source>
</evidence>
<dbReference type="Pfam" id="PF00213">
    <property type="entry name" value="OSCP"/>
    <property type="match status" value="1"/>
</dbReference>
<organism evidence="9 10">
    <name type="scientific">Francisella philomiragia</name>
    <dbReference type="NCBI Taxonomy" id="28110"/>
    <lineage>
        <taxon>Bacteria</taxon>
        <taxon>Pseudomonadati</taxon>
        <taxon>Pseudomonadota</taxon>
        <taxon>Gammaproteobacteria</taxon>
        <taxon>Thiotrichales</taxon>
        <taxon>Francisellaceae</taxon>
        <taxon>Francisella</taxon>
    </lineage>
</organism>
<evidence type="ECO:0000256" key="3">
    <source>
        <dbReference type="ARBA" id="ARBA00022781"/>
    </source>
</evidence>
<name>A0A0B6D100_9GAMM</name>
<dbReference type="KEGG" id="fpz:LA55_1923"/>
<proteinExistence type="inferred from homology"/>
<dbReference type="STRING" id="28110.KU46_368"/>
<reference evidence="9 10" key="1">
    <citation type="journal article" date="2015" name="Genome Announc.">
        <title>Genome sequencing of 18 francisella strains to aid in assay development and testing.</title>
        <authorList>
            <person name="Johnson S.L."/>
            <person name="Daligault H.E."/>
            <person name="Davenport K.W."/>
            <person name="Coyne S.R."/>
            <person name="Frey K.G."/>
            <person name="Koroleva G.I."/>
            <person name="Broomall S.M."/>
            <person name="Bishop-Lilly K.A."/>
            <person name="Bruce D.C."/>
            <person name="Chertkov O."/>
            <person name="Freitas T."/>
            <person name="Jaissle J."/>
            <person name="Ladner J.T."/>
            <person name="Rosenzweig C.N."/>
            <person name="Gibbons H.S."/>
            <person name="Palacios G.F."/>
            <person name="Redden C.L."/>
            <person name="Xu Y."/>
            <person name="Minogue T.D."/>
            <person name="Chain P.S."/>
        </authorList>
    </citation>
    <scope>NUCLEOTIDE SEQUENCE [LARGE SCALE GENOMIC DNA]</scope>
    <source>
        <strain evidence="9 10">GA01-2794</strain>
    </source>
</reference>
<keyword evidence="4 8" id="KW-0406">Ion transport</keyword>
<dbReference type="HAMAP" id="MF_01416">
    <property type="entry name" value="ATP_synth_delta_bact"/>
    <property type="match status" value="1"/>
</dbReference>
<keyword evidence="9" id="KW-0378">Hydrolase</keyword>
<evidence type="ECO:0000313" key="10">
    <source>
        <dbReference type="Proteomes" id="UP000031830"/>
    </source>
</evidence>
<protein>
    <recommendedName>
        <fullName evidence="8">ATP synthase subunit delta</fullName>
    </recommendedName>
    <alternativeName>
        <fullName evidence="8">ATP synthase F(1) sector subunit delta</fullName>
    </alternativeName>
    <alternativeName>
        <fullName evidence="8">F-type ATPase subunit delta</fullName>
        <shortName evidence="8">F-ATPase subunit delta</shortName>
    </alternativeName>
</protein>
<evidence type="ECO:0000256" key="2">
    <source>
        <dbReference type="ARBA" id="ARBA00022448"/>
    </source>
</evidence>
<evidence type="ECO:0000256" key="4">
    <source>
        <dbReference type="ARBA" id="ARBA00023065"/>
    </source>
</evidence>
<evidence type="ECO:0000256" key="7">
    <source>
        <dbReference type="ARBA" id="ARBA00023310"/>
    </source>
</evidence>
<comment type="function">
    <text evidence="8">F(1)F(0) ATP synthase produces ATP from ADP in the presence of a proton or sodium gradient. F-type ATPases consist of two structural domains, F(1) containing the extramembraneous catalytic core and F(0) containing the membrane proton channel, linked together by a central stalk and a peripheral stalk. During catalysis, ATP synthesis in the catalytic domain of F(1) is coupled via a rotary mechanism of the central stalk subunits to proton translocation.</text>
</comment>
<comment type="similarity">
    <text evidence="8">Belongs to the ATPase delta chain family.</text>
</comment>
<dbReference type="GO" id="GO:0046933">
    <property type="term" value="F:proton-transporting ATP synthase activity, rotational mechanism"/>
    <property type="evidence" value="ECO:0007669"/>
    <property type="project" value="UniProtKB-UniRule"/>
</dbReference>
<evidence type="ECO:0000256" key="6">
    <source>
        <dbReference type="ARBA" id="ARBA00023196"/>
    </source>
</evidence>
<sequence>MTNLSVIAKPYAKAAFEFANEYNLLQEWSTQLKSFAELVQDDSVAAIISSPEFSQAEIVNTVKDQLDEKFFNFVALIAENKKLSILPEIAFQFETIKNVHNNVKVADVTLAYDVDKNTLAKLKAKLEEKFSCSIDMNVIIDPVIVGGTVIKVGDTVIDDSVSGRIETLKSILLS</sequence>
<keyword evidence="6 8" id="KW-0139">CF(1)</keyword>
<gene>
    <name evidence="8 9" type="primary">atpH</name>
    <name evidence="9" type="ORF">LA55_1923</name>
</gene>
<accession>A0A0B6D100</accession>
<dbReference type="GO" id="GO:0016787">
    <property type="term" value="F:hydrolase activity"/>
    <property type="evidence" value="ECO:0007669"/>
    <property type="project" value="UniProtKB-KW"/>
</dbReference>
<dbReference type="GO" id="GO:0005886">
    <property type="term" value="C:plasma membrane"/>
    <property type="evidence" value="ECO:0007669"/>
    <property type="project" value="UniProtKB-SubCell"/>
</dbReference>
<dbReference type="GO" id="GO:0045259">
    <property type="term" value="C:proton-transporting ATP synthase complex"/>
    <property type="evidence" value="ECO:0007669"/>
    <property type="project" value="UniProtKB-KW"/>
</dbReference>
<dbReference type="PANTHER" id="PTHR11910">
    <property type="entry name" value="ATP SYNTHASE DELTA CHAIN"/>
    <property type="match status" value="1"/>
</dbReference>
<evidence type="ECO:0000256" key="1">
    <source>
        <dbReference type="ARBA" id="ARBA00004370"/>
    </source>
</evidence>
<comment type="subcellular location">
    <subcellularLocation>
        <location evidence="8">Cell membrane</location>
        <topology evidence="8">Peripheral membrane protein</topology>
    </subcellularLocation>
    <subcellularLocation>
        <location evidence="1">Membrane</location>
    </subcellularLocation>
</comment>
<dbReference type="EMBL" id="CP009440">
    <property type="protein sequence ID" value="AJI52526.1"/>
    <property type="molecule type" value="Genomic_DNA"/>
</dbReference>
<keyword evidence="2 8" id="KW-0813">Transport</keyword>
<dbReference type="Proteomes" id="UP000031830">
    <property type="component" value="Chromosome"/>
</dbReference>
<dbReference type="AlphaFoldDB" id="A0A0B6D100"/>
<keyword evidence="8" id="KW-1003">Cell membrane</keyword>
<dbReference type="NCBIfam" id="NF004402">
    <property type="entry name" value="PRK05758.2-2"/>
    <property type="match status" value="1"/>
</dbReference>
<dbReference type="InterPro" id="IPR026015">
    <property type="entry name" value="ATP_synth_OSCP/delta_N_sf"/>
</dbReference>
<dbReference type="SUPFAM" id="SSF47928">
    <property type="entry name" value="N-terminal domain of the delta subunit of the F1F0-ATP synthase"/>
    <property type="match status" value="1"/>
</dbReference>
<comment type="function">
    <text evidence="8">This protein is part of the stalk that links CF(0) to CF(1). It either transmits conformational changes from CF(0) to CF(1) or is implicated in proton conduction.</text>
</comment>
<evidence type="ECO:0000313" key="9">
    <source>
        <dbReference type="EMBL" id="AJI52526.1"/>
    </source>
</evidence>
<keyword evidence="5 8" id="KW-0472">Membrane</keyword>
<dbReference type="NCBIfam" id="TIGR01145">
    <property type="entry name" value="ATP_synt_delta"/>
    <property type="match status" value="1"/>
</dbReference>
<keyword evidence="3 8" id="KW-0375">Hydrogen ion transport</keyword>
<dbReference type="Gene3D" id="1.10.520.20">
    <property type="entry name" value="N-terminal domain of the delta subunit of the F1F0-ATP synthase"/>
    <property type="match status" value="1"/>
</dbReference>
<dbReference type="OrthoDB" id="9816221at2"/>